<feature type="domain" description="Sushi" evidence="4">
    <location>
        <begin position="1"/>
        <end position="29"/>
    </location>
</feature>
<keyword evidence="2" id="KW-0768">Sushi</keyword>
<dbReference type="AlphaFoldDB" id="A0AAD9IV49"/>
<evidence type="ECO:0000256" key="1">
    <source>
        <dbReference type="ARBA" id="ARBA00023157"/>
    </source>
</evidence>
<comment type="caution">
    <text evidence="5">The sequence shown here is derived from an EMBL/GenBank/DDBJ whole genome shotgun (WGS) entry which is preliminary data.</text>
</comment>
<dbReference type="Proteomes" id="UP001209878">
    <property type="component" value="Unassembled WGS sequence"/>
</dbReference>
<organism evidence="5 6">
    <name type="scientific">Ridgeia piscesae</name>
    <name type="common">Tubeworm</name>
    <dbReference type="NCBI Taxonomy" id="27915"/>
    <lineage>
        <taxon>Eukaryota</taxon>
        <taxon>Metazoa</taxon>
        <taxon>Spiralia</taxon>
        <taxon>Lophotrochozoa</taxon>
        <taxon>Annelida</taxon>
        <taxon>Polychaeta</taxon>
        <taxon>Sedentaria</taxon>
        <taxon>Canalipalpata</taxon>
        <taxon>Sabellida</taxon>
        <taxon>Siboglinidae</taxon>
        <taxon>Ridgeia</taxon>
    </lineage>
</organism>
<feature type="non-terminal residue" evidence="5">
    <location>
        <position position="1"/>
    </location>
</feature>
<evidence type="ECO:0000313" key="6">
    <source>
        <dbReference type="Proteomes" id="UP001209878"/>
    </source>
</evidence>
<evidence type="ECO:0000313" key="5">
    <source>
        <dbReference type="EMBL" id="KAK2141552.1"/>
    </source>
</evidence>
<comment type="caution">
    <text evidence="2">Lacks conserved residue(s) required for the propagation of feature annotation.</text>
</comment>
<keyword evidence="3" id="KW-1133">Transmembrane helix</keyword>
<proteinExistence type="predicted"/>
<dbReference type="InterPro" id="IPR000436">
    <property type="entry name" value="Sushi_SCR_CCP_dom"/>
</dbReference>
<evidence type="ECO:0000256" key="3">
    <source>
        <dbReference type="SAM" id="Phobius"/>
    </source>
</evidence>
<keyword evidence="1" id="KW-1015">Disulfide bond</keyword>
<reference evidence="5" key="1">
    <citation type="journal article" date="2023" name="Mol. Biol. Evol.">
        <title>Third-Generation Sequencing Reveals the Adaptive Role of the Epigenome in Three Deep-Sea Polychaetes.</title>
        <authorList>
            <person name="Perez M."/>
            <person name="Aroh O."/>
            <person name="Sun Y."/>
            <person name="Lan Y."/>
            <person name="Juniper S.K."/>
            <person name="Young C.R."/>
            <person name="Angers B."/>
            <person name="Qian P.Y."/>
        </authorList>
    </citation>
    <scope>NUCLEOTIDE SEQUENCE</scope>
    <source>
        <strain evidence="5">R07B-5</strain>
    </source>
</reference>
<keyword evidence="3" id="KW-0812">Transmembrane</keyword>
<dbReference type="EMBL" id="JAODUO010005211">
    <property type="protein sequence ID" value="KAK2141552.1"/>
    <property type="molecule type" value="Genomic_DNA"/>
</dbReference>
<keyword evidence="3" id="KW-0472">Membrane</keyword>
<evidence type="ECO:0000256" key="2">
    <source>
        <dbReference type="PROSITE-ProRule" id="PRU00302"/>
    </source>
</evidence>
<evidence type="ECO:0000259" key="4">
    <source>
        <dbReference type="PROSITE" id="PS50923"/>
    </source>
</evidence>
<sequence>PRYRLVSGQLWKVCGPRGNWTGQDPVCEATGEEVSIFVPEDEEPTTEAERVMASIGIKDSDKETTNITIGIIGIVMMVVPVVLLVVSDFNILKAHFKMMVRNLKEGWRHITHRGTKVEPTSRGQEYALS</sequence>
<keyword evidence="6" id="KW-1185">Reference proteome</keyword>
<gene>
    <name evidence="5" type="ORF">NP493_5215g00010</name>
</gene>
<accession>A0AAD9IV49</accession>
<dbReference type="PROSITE" id="PS50923">
    <property type="entry name" value="SUSHI"/>
    <property type="match status" value="1"/>
</dbReference>
<protein>
    <recommendedName>
        <fullName evidence="4">Sushi domain-containing protein</fullName>
    </recommendedName>
</protein>
<name>A0AAD9IV49_RIDPI</name>
<feature type="transmembrane region" description="Helical" evidence="3">
    <location>
        <begin position="67"/>
        <end position="92"/>
    </location>
</feature>